<dbReference type="Pfam" id="PF25973">
    <property type="entry name" value="BSH_CzcB"/>
    <property type="match status" value="1"/>
</dbReference>
<evidence type="ECO:0000313" key="5">
    <source>
        <dbReference type="Proteomes" id="UP000240010"/>
    </source>
</evidence>
<name>A0A2S6HD72_9GAMM</name>
<dbReference type="SUPFAM" id="SSF111369">
    <property type="entry name" value="HlyD-like secretion proteins"/>
    <property type="match status" value="1"/>
</dbReference>
<dbReference type="AlphaFoldDB" id="A0A2S6HD72"/>
<dbReference type="Gene3D" id="2.40.30.170">
    <property type="match status" value="1"/>
</dbReference>
<proteinExistence type="inferred from homology"/>
<evidence type="ECO:0000256" key="1">
    <source>
        <dbReference type="ARBA" id="ARBA00009477"/>
    </source>
</evidence>
<evidence type="ECO:0000256" key="2">
    <source>
        <dbReference type="SAM" id="Coils"/>
    </source>
</evidence>
<organism evidence="4 5">
    <name type="scientific">Methylobacter tundripaludum</name>
    <dbReference type="NCBI Taxonomy" id="173365"/>
    <lineage>
        <taxon>Bacteria</taxon>
        <taxon>Pseudomonadati</taxon>
        <taxon>Pseudomonadota</taxon>
        <taxon>Gammaproteobacteria</taxon>
        <taxon>Methylococcales</taxon>
        <taxon>Methylococcaceae</taxon>
        <taxon>Methylobacter</taxon>
    </lineage>
</organism>
<dbReference type="GO" id="GO:0015562">
    <property type="term" value="F:efflux transmembrane transporter activity"/>
    <property type="evidence" value="ECO:0007669"/>
    <property type="project" value="TreeGrafter"/>
</dbReference>
<dbReference type="Proteomes" id="UP000240010">
    <property type="component" value="Unassembled WGS sequence"/>
</dbReference>
<dbReference type="PANTHER" id="PTHR30469:SF15">
    <property type="entry name" value="HLYD FAMILY OF SECRETION PROTEINS"/>
    <property type="match status" value="1"/>
</dbReference>
<dbReference type="GO" id="GO:1990281">
    <property type="term" value="C:efflux pump complex"/>
    <property type="evidence" value="ECO:0007669"/>
    <property type="project" value="TreeGrafter"/>
</dbReference>
<protein>
    <submittedName>
        <fullName evidence="4">RND family efflux transporter MFP subunit</fullName>
    </submittedName>
</protein>
<dbReference type="NCBIfam" id="TIGR01730">
    <property type="entry name" value="RND_mfp"/>
    <property type="match status" value="1"/>
</dbReference>
<dbReference type="PANTHER" id="PTHR30469">
    <property type="entry name" value="MULTIDRUG RESISTANCE PROTEIN MDTA"/>
    <property type="match status" value="1"/>
</dbReference>
<feature type="coiled-coil region" evidence="2">
    <location>
        <begin position="168"/>
        <end position="202"/>
    </location>
</feature>
<evidence type="ECO:0000313" key="4">
    <source>
        <dbReference type="EMBL" id="PPK75343.1"/>
    </source>
</evidence>
<evidence type="ECO:0000259" key="3">
    <source>
        <dbReference type="Pfam" id="PF25973"/>
    </source>
</evidence>
<accession>A0A2S6HD72</accession>
<dbReference type="RefSeq" id="WP_104429198.1">
    <property type="nucleotide sequence ID" value="NZ_PTIZ01000006.1"/>
</dbReference>
<dbReference type="EMBL" id="PTIZ01000006">
    <property type="protein sequence ID" value="PPK75343.1"/>
    <property type="molecule type" value="Genomic_DNA"/>
</dbReference>
<dbReference type="InterPro" id="IPR058647">
    <property type="entry name" value="BSH_CzcB-like"/>
</dbReference>
<keyword evidence="2" id="KW-0175">Coiled coil</keyword>
<comment type="caution">
    <text evidence="4">The sequence shown here is derived from an EMBL/GenBank/DDBJ whole genome shotgun (WGS) entry which is preliminary data.</text>
</comment>
<feature type="domain" description="CzcB-like barrel-sandwich hybrid" evidence="3">
    <location>
        <begin position="137"/>
        <end position="274"/>
    </location>
</feature>
<comment type="similarity">
    <text evidence="1">Belongs to the membrane fusion protein (MFP) (TC 8.A.1) family.</text>
</comment>
<gene>
    <name evidence="4" type="ORF">B0F87_106191</name>
</gene>
<dbReference type="InterPro" id="IPR006143">
    <property type="entry name" value="RND_pump_MFP"/>
</dbReference>
<dbReference type="Gene3D" id="1.10.287.470">
    <property type="entry name" value="Helix hairpin bin"/>
    <property type="match status" value="1"/>
</dbReference>
<reference evidence="4 5" key="1">
    <citation type="submission" date="2018-02" db="EMBL/GenBank/DDBJ databases">
        <title>Subsurface microbial communities from deep shales in Ohio and West Virginia, USA.</title>
        <authorList>
            <person name="Wrighton K."/>
        </authorList>
    </citation>
    <scope>NUCLEOTIDE SEQUENCE [LARGE SCALE GENOMIC DNA]</scope>
    <source>
        <strain evidence="4 5">OWC-DMM</strain>
    </source>
</reference>
<dbReference type="Gene3D" id="2.40.50.100">
    <property type="match status" value="1"/>
</dbReference>
<sequence>MLILDLTDGIDSVFEATMLANTGLAHDSVAVLFNKKPVITVIEEEGLSSVSACEMLKTAGPECQSDRRGNGFLPTRQIPVIGVNAASLWLLAGCFFCFCASAQAVAPVPVRTQTLAESAIYPESAAPAVVVSLNDAPIAAQIEALVVDVPVRVGDTVKAGAILVKLACKDFELEQSRLKAERQAIQARLELAQWQLKQAETLSAQQTLPEEQVQEKRSQLAVLRGDLAAHGASIEITDRQIAHCTVSAPFPGVVTARLIAVGQFASQGTALVRLLDITRPEVSAQVPSRETDALRQAKLLLFDHDGKHYPLSLRAVLPTIHTETGTQEARLDFTERHSDPGAAGRLIWQEGVPHVPAEYLVQRDGQLGVFIMNEGKAHFHALPGSQSGRPAATSLPPETQLIVTGQFGLSEGADVKAEPMKGR</sequence>